<evidence type="ECO:0000256" key="6">
    <source>
        <dbReference type="ARBA" id="ARBA00022741"/>
    </source>
</evidence>
<dbReference type="Gene3D" id="3.40.50.300">
    <property type="entry name" value="P-loop containing nucleotide triphosphate hydrolases"/>
    <property type="match status" value="2"/>
</dbReference>
<dbReference type="Pfam" id="PF04548">
    <property type="entry name" value="AIG1"/>
    <property type="match status" value="1"/>
</dbReference>
<comment type="similarity">
    <text evidence="4">Belongs to the TRAFAC class TrmE-Era-EngA-EngB-Septin-like GTPase superfamily. AIG1/Toc34/Toc159-like paraseptin GTPase family. IAN subfamily.</text>
</comment>
<dbReference type="GO" id="GO:0005525">
    <property type="term" value="F:GTP binding"/>
    <property type="evidence" value="ECO:0007669"/>
    <property type="project" value="UniProtKB-KW"/>
</dbReference>
<dbReference type="OrthoDB" id="1597724at2759"/>
<dbReference type="PANTHER" id="PTHR22796:SF6">
    <property type="entry name" value="INTERFERON-INDUCED VERY LARGE GTPASE 1-RELATED"/>
    <property type="match status" value="1"/>
</dbReference>
<feature type="coiled-coil region" evidence="9">
    <location>
        <begin position="1343"/>
        <end position="1387"/>
    </location>
</feature>
<protein>
    <recommendedName>
        <fullName evidence="11">VLIG-type G domain-containing protein</fullName>
    </recommendedName>
</protein>
<dbReference type="Pfam" id="PF25683">
    <property type="entry name" value="URGCP_GTPase"/>
    <property type="match status" value="1"/>
</dbReference>
<feature type="compositionally biased region" description="Acidic residues" evidence="10">
    <location>
        <begin position="1"/>
        <end position="11"/>
    </location>
</feature>
<dbReference type="InterPro" id="IPR006703">
    <property type="entry name" value="G_AIG1"/>
</dbReference>
<evidence type="ECO:0000256" key="8">
    <source>
        <dbReference type="ARBA" id="ARBA00023242"/>
    </source>
</evidence>
<proteinExistence type="inferred from homology"/>
<dbReference type="InterPro" id="IPR057365">
    <property type="entry name" value="URGCP"/>
</dbReference>
<evidence type="ECO:0000256" key="1">
    <source>
        <dbReference type="ARBA" id="ARBA00004123"/>
    </source>
</evidence>
<keyword evidence="8" id="KW-0539">Nucleus</keyword>
<feature type="region of interest" description="Disordered" evidence="10">
    <location>
        <begin position="1"/>
        <end position="21"/>
    </location>
</feature>
<dbReference type="InterPro" id="IPR027417">
    <property type="entry name" value="P-loop_NTPase"/>
</dbReference>
<keyword evidence="5" id="KW-0963">Cytoplasm</keyword>
<keyword evidence="9" id="KW-0175">Coiled coil</keyword>
<evidence type="ECO:0000256" key="5">
    <source>
        <dbReference type="ARBA" id="ARBA00022490"/>
    </source>
</evidence>
<comment type="subcellular location">
    <subcellularLocation>
        <location evidence="2">Cytoplasm</location>
    </subcellularLocation>
    <subcellularLocation>
        <location evidence="1">Nucleus</location>
    </subcellularLocation>
</comment>
<name>A0A8T0A6L6_SILME</name>
<dbReference type="SUPFAM" id="SSF52540">
    <property type="entry name" value="P-loop containing nucleoside triphosphate hydrolases"/>
    <property type="match status" value="1"/>
</dbReference>
<dbReference type="PANTHER" id="PTHR22796">
    <property type="entry name" value="URG4-RELATED"/>
    <property type="match status" value="1"/>
</dbReference>
<comment type="similarity">
    <text evidence="3">Belongs to the TRAFAC class dynamin-like GTPase superfamily. Very large inducible GTPase (VLIG) family.</text>
</comment>
<evidence type="ECO:0000256" key="7">
    <source>
        <dbReference type="ARBA" id="ARBA00023134"/>
    </source>
</evidence>
<accession>A0A8T0A6L6</accession>
<keyword evidence="7" id="KW-0342">GTP-binding</keyword>
<evidence type="ECO:0000256" key="10">
    <source>
        <dbReference type="SAM" id="MobiDB-lite"/>
    </source>
</evidence>
<evidence type="ECO:0000256" key="4">
    <source>
        <dbReference type="ARBA" id="ARBA00008535"/>
    </source>
</evidence>
<evidence type="ECO:0000256" key="9">
    <source>
        <dbReference type="SAM" id="Coils"/>
    </source>
</evidence>
<dbReference type="GO" id="GO:0005634">
    <property type="term" value="C:nucleus"/>
    <property type="evidence" value="ECO:0007669"/>
    <property type="project" value="UniProtKB-SubCell"/>
</dbReference>
<dbReference type="Pfam" id="PF25974">
    <property type="entry name" value="URGCP_9th"/>
    <property type="match status" value="1"/>
</dbReference>
<sequence>MTDQDPEDEMEIQSGTEIFSDAEVVSSLSRCEHTDETFTRVKTRVTSGHYKDNEGTKKTKAITQAGITSPTTSRCSQADEQDNSKQLLETDIKNRFVVHDLEMFRNSPEHSQADGSVENINSEAIQTAEASQEGGNDEMPEGGSDLSSFTLVMFGNTSAVQLGDKNLLFGAEPVPSDQAHISRKVKVSGCELSVLNILDLHEGDLYLDHVDHITSQLVTENNIHCFIFVLKLGHFTDDDKMGLEWLEGTFGEHALSFVMILFTYEREEECDTIIDDLKYNTVLEQLMKKCGDRYCTCSKSMNNQSEIRTMLKKIKHLVSENNRCCYTAQINNQLPSTTNFKQQQDMERNTHEYKRQFPGEDEETLGNTKEQALVTGDVSREGQNKNKCEYQLGDENIRRLFSRLNLNPQHTLKTEEFLEITASLLNCHEPCTEKDLVYTFLHRLFMMDYTARYIPLRHVTKPSSPQKATASKDIFSVLFDSNSVECSAAEEQFQVHPMDIQMAAFHHADNFLQQLMVTKLSQCQYAVPLLVPSPITGQIEFPLWTFRQIKKSWKSSDDDGNKTSKCKSIVGEEMPMVAFLRLGSVSSSKSQLMNNLINDRYHTFFDRNCPQDSKTRLLMNGVVEIAWYCPSGKNSDWLSDCVALCNFHGDAGTNTTQREIVTQMSTVNILLLSSLGKNESTRTIIEKLYNSTKPLIFLLTDSDSVAEELCEGKYRMGLKERSQSDVTEELRRTIRECLKHSSTFKLENVANQLNIIVDEAKGECQRAKEAANQLMKLLNNENLPSIKEKYLPCQGKLWHDWCHENKKLYRLTGHLENHKMAIKQEMNKIRTRQRELAFSCLIKRFIESLNSLKGNERVYFLKWVGMLLDSQTSQCLSSLHHQFDEQWSKVLDLKKKSNMSPSFSEQQAKLERISRDLNAVTFGVEHILREMGQVFEAWMSVQSTQLTNEAKVNISTLPLIAAEIIVTGYPLEIMDGDAGHVPLMWVSAVLDELVKILGDQRVFVLSVLGIQSSGKSTMLNAMFGLQFAVSAGRCTRGAFMQLVRVSEEMKEELKFDYLLVVDTEGLRGLELAEKTTIHHDNELATFVVGLGNLTLINIFGENPAEMQDILQIVVQAFLRMKKVRLKPSCLFVHQNVGDVTAGEKNMEGRRRLQEKLDGMTKLASKEEDGDAQCFNDIIAFDVQGDVKYFAQLWEGSPPMAPPNPSYSENIEELRRDIMSKISTNRGVTLSQFKSSISDLWNALLNENFVFSFRNTLEIAVYRKLEHEYTRWTWSLRSAMLGAENKLLNRVNNERSLRIEEKDLVAQMAVLKKSVDKKVVDFFRDDRDKDILIQWQERFERKILDLYNELVEAAKRKLDHVYQQKIAREKVDEEKTRYENKLFKLSKELAFNLKNKQTDGNVLTSHFDDVWSTWLSELSQDAPMVGDIDVFGDVTKILSETFELSFVCDRQNLGSYKDIDAFGDYSDYVIFKKSQVSVPQKEHPTDVNMEQSGRWSQARSLITTVWSAIHPPSTQLENKSTTNMLSSKENDEFRAMIKNVFQNSKNEIQRMSSAELGYNHSYIQQIIQFVKTNINEHQQKTSFYTLKKEFTVDLCLFICKFAAEKFTKLHMEFKEVNDVRLYLSNQKPHYFNIFKNYSNGATSAAVFGEFIVDKLKPSILQSAFDQTAIDVAEKMKRDVPAFSGNRSNLEKHILTSLAEEENFENYTKYLHKPKEHFNNFITKEVDKYLLEDKSQEVLKTIKANIKSKGKRVMNAVNKSTEDVNKINGNIDMWLEYFSKELKDELQFKEESCLEQKEITDLGFLQEIVNKGLNDMVTKLQNTFKTISDVKQEMFKKKPHKVLLDHLCQCCWAQCPFCNAICTNTMEDHDGDHRVRFHRNCGINGWSFMFSENLGVDFCTTAVSSNDLFFRTSAGVFSFKEYRKAGEKYARWNISPDNSEMPYWKWFVCRFQEDLEKHYKRKFTGNGEIPQEWQEITKDRAVESLSEL</sequence>
<gene>
    <name evidence="12" type="ORF">HF521_015918</name>
</gene>
<comment type="caution">
    <text evidence="12">The sequence shown here is derived from an EMBL/GenBank/DDBJ whole genome shotgun (WGS) entry which is preliminary data.</text>
</comment>
<dbReference type="PROSITE" id="PS51717">
    <property type="entry name" value="G_VLIG"/>
    <property type="match status" value="1"/>
</dbReference>
<dbReference type="Proteomes" id="UP000606274">
    <property type="component" value="Unassembled WGS sequence"/>
</dbReference>
<feature type="domain" description="VLIG-type G" evidence="11">
    <location>
        <begin position="999"/>
        <end position="1240"/>
    </location>
</feature>
<dbReference type="InterPro" id="IPR058641">
    <property type="entry name" value="GVIN1_dom"/>
</dbReference>
<reference evidence="12" key="1">
    <citation type="submission" date="2020-08" db="EMBL/GenBank/DDBJ databases">
        <title>Chromosome-level assembly of Southern catfish (Silurus meridionalis) provides insights into visual adaptation to the nocturnal and benthic lifestyles.</title>
        <authorList>
            <person name="Zhang Y."/>
            <person name="Wang D."/>
            <person name="Peng Z."/>
        </authorList>
    </citation>
    <scope>NUCLEOTIDE SEQUENCE</scope>
    <source>
        <strain evidence="12">SWU-2019-XX</strain>
        <tissue evidence="12">Muscle</tissue>
    </source>
</reference>
<evidence type="ECO:0000259" key="11">
    <source>
        <dbReference type="PROSITE" id="PS51717"/>
    </source>
</evidence>
<keyword evidence="13" id="KW-1185">Reference proteome</keyword>
<evidence type="ECO:0000256" key="2">
    <source>
        <dbReference type="ARBA" id="ARBA00004496"/>
    </source>
</evidence>
<feature type="coiled-coil region" evidence="9">
    <location>
        <begin position="750"/>
        <end position="781"/>
    </location>
</feature>
<dbReference type="InterPro" id="IPR030383">
    <property type="entry name" value="G_VLIG_dom"/>
</dbReference>
<evidence type="ECO:0000256" key="3">
    <source>
        <dbReference type="ARBA" id="ARBA00006828"/>
    </source>
</evidence>
<dbReference type="EMBL" id="JABFDY010000029">
    <property type="protein sequence ID" value="KAF7686556.1"/>
    <property type="molecule type" value="Genomic_DNA"/>
</dbReference>
<keyword evidence="6" id="KW-0547">Nucleotide-binding</keyword>
<dbReference type="Pfam" id="PF25496">
    <property type="entry name" value="URGCP"/>
    <property type="match status" value="1"/>
</dbReference>
<organism evidence="12 13">
    <name type="scientific">Silurus meridionalis</name>
    <name type="common">Southern catfish</name>
    <name type="synonym">Silurus soldatovi meridionalis</name>
    <dbReference type="NCBI Taxonomy" id="175797"/>
    <lineage>
        <taxon>Eukaryota</taxon>
        <taxon>Metazoa</taxon>
        <taxon>Chordata</taxon>
        <taxon>Craniata</taxon>
        <taxon>Vertebrata</taxon>
        <taxon>Euteleostomi</taxon>
        <taxon>Actinopterygii</taxon>
        <taxon>Neopterygii</taxon>
        <taxon>Teleostei</taxon>
        <taxon>Ostariophysi</taxon>
        <taxon>Siluriformes</taxon>
        <taxon>Siluridae</taxon>
        <taxon>Silurus</taxon>
    </lineage>
</organism>
<evidence type="ECO:0000313" key="13">
    <source>
        <dbReference type="Proteomes" id="UP000606274"/>
    </source>
</evidence>
<dbReference type="GO" id="GO:0005737">
    <property type="term" value="C:cytoplasm"/>
    <property type="evidence" value="ECO:0007669"/>
    <property type="project" value="UniProtKB-SubCell"/>
</dbReference>
<evidence type="ECO:0000313" key="12">
    <source>
        <dbReference type="EMBL" id="KAF7686556.1"/>
    </source>
</evidence>